<evidence type="ECO:0000313" key="4">
    <source>
        <dbReference type="RefSeq" id="XP_010451581.1"/>
    </source>
</evidence>
<dbReference type="Gene3D" id="3.30.420.10">
    <property type="entry name" value="Ribonuclease H-like superfamily/Ribonuclease H"/>
    <property type="match status" value="1"/>
</dbReference>
<evidence type="ECO:0000259" key="2">
    <source>
        <dbReference type="Pfam" id="PF24626"/>
    </source>
</evidence>
<gene>
    <name evidence="4" type="primary">LOC104733723</name>
</gene>
<feature type="region of interest" description="Disordered" evidence="1">
    <location>
        <begin position="232"/>
        <end position="251"/>
    </location>
</feature>
<dbReference type="PANTHER" id="PTHR35046:SF9">
    <property type="entry name" value="RNA-DIRECTED DNA POLYMERASE"/>
    <property type="match status" value="1"/>
</dbReference>
<evidence type="ECO:0000256" key="1">
    <source>
        <dbReference type="SAM" id="MobiDB-lite"/>
    </source>
</evidence>
<dbReference type="PANTHER" id="PTHR35046">
    <property type="entry name" value="ZINC KNUCKLE (CCHC-TYPE) FAMILY PROTEIN"/>
    <property type="match status" value="1"/>
</dbReference>
<feature type="region of interest" description="Disordered" evidence="1">
    <location>
        <begin position="205"/>
        <end position="227"/>
    </location>
</feature>
<dbReference type="RefSeq" id="XP_010451581.1">
    <property type="nucleotide sequence ID" value="XM_010453279.1"/>
</dbReference>
<dbReference type="InterPro" id="IPR036397">
    <property type="entry name" value="RNaseH_sf"/>
</dbReference>
<evidence type="ECO:0000313" key="3">
    <source>
        <dbReference type="Proteomes" id="UP000694864"/>
    </source>
</evidence>
<reference evidence="4" key="2">
    <citation type="submission" date="2025-08" db="UniProtKB">
        <authorList>
            <consortium name="RefSeq"/>
        </authorList>
    </citation>
    <scope>IDENTIFICATION</scope>
    <source>
        <tissue evidence="4">Leaf</tissue>
    </source>
</reference>
<dbReference type="Proteomes" id="UP000694864">
    <property type="component" value="Chromosome 12"/>
</dbReference>
<feature type="domain" description="Tf2-1-like SH3-like" evidence="2">
    <location>
        <begin position="136"/>
        <end position="195"/>
    </location>
</feature>
<dbReference type="InterPro" id="IPR056924">
    <property type="entry name" value="SH3_Tf2-1"/>
</dbReference>
<protein>
    <submittedName>
        <fullName evidence="4">Uncharacterized protein LOC104733723</fullName>
    </submittedName>
</protein>
<reference evidence="3" key="1">
    <citation type="journal article" date="2014" name="Nat. Commun.">
        <title>The emerging biofuel crop Camelina sativa retains a highly undifferentiated hexaploid genome structure.</title>
        <authorList>
            <person name="Kagale S."/>
            <person name="Koh C."/>
            <person name="Nixon J."/>
            <person name="Bollina V."/>
            <person name="Clarke W.E."/>
            <person name="Tuteja R."/>
            <person name="Spillane C."/>
            <person name="Robinson S.J."/>
            <person name="Links M.G."/>
            <person name="Clarke C."/>
            <person name="Higgins E.E."/>
            <person name="Huebert T."/>
            <person name="Sharpe A.G."/>
            <person name="Parkin I.A."/>
        </authorList>
    </citation>
    <scope>NUCLEOTIDE SEQUENCE [LARGE SCALE GENOMIC DNA]</scope>
    <source>
        <strain evidence="3">cv. DH55</strain>
    </source>
</reference>
<dbReference type="GeneID" id="104733723"/>
<organism evidence="3 4">
    <name type="scientific">Camelina sativa</name>
    <name type="common">False flax</name>
    <name type="synonym">Myagrum sativum</name>
    <dbReference type="NCBI Taxonomy" id="90675"/>
    <lineage>
        <taxon>Eukaryota</taxon>
        <taxon>Viridiplantae</taxon>
        <taxon>Streptophyta</taxon>
        <taxon>Embryophyta</taxon>
        <taxon>Tracheophyta</taxon>
        <taxon>Spermatophyta</taxon>
        <taxon>Magnoliopsida</taxon>
        <taxon>eudicotyledons</taxon>
        <taxon>Gunneridae</taxon>
        <taxon>Pentapetalae</taxon>
        <taxon>rosids</taxon>
        <taxon>malvids</taxon>
        <taxon>Brassicales</taxon>
        <taxon>Brassicaceae</taxon>
        <taxon>Camelineae</taxon>
        <taxon>Camelina</taxon>
    </lineage>
</organism>
<proteinExistence type="predicted"/>
<keyword evidence="3" id="KW-1185">Reference proteome</keyword>
<name>A0ABM0V6E9_CAMSA</name>
<dbReference type="Pfam" id="PF24626">
    <property type="entry name" value="SH3_Tf2-1"/>
    <property type="match status" value="1"/>
</dbReference>
<sequence length="305" mass="34505">MVFRDLLLTGHEGSIDALPEVIRDVLWRFADVFPDELPEGLPPIRGIEHQIEFAYNQAVHSSTKKSPFEVAYGFKPLTPLDLLTLPPEETKNQDGAARAELVKTLHEEVRANIEQRNEQYARFLNRGRKPMLFKPGDWVWLHLRPERFQQKQKDKLSPHGDGPFRVIEKINDNAYRLELPGEYTTSTSFNVTDLVSFDVGDDEDVFGTKPFQEGGNDVSTRQEADQDTLDATEMPDQDAPDAAKTQAPDTAKAPIVLPGATTRSRSSAKVTKQWINLFVRSFMQQHSGNEELESSVRVAFTLIQE</sequence>
<accession>A0ABM0V6E9</accession>